<dbReference type="GO" id="GO:0006612">
    <property type="term" value="P:protein targeting to membrane"/>
    <property type="evidence" value="ECO:0007669"/>
    <property type="project" value="TreeGrafter"/>
</dbReference>
<evidence type="ECO:0000313" key="9">
    <source>
        <dbReference type="EMBL" id="CAL1593489.1"/>
    </source>
</evidence>
<evidence type="ECO:0000259" key="8">
    <source>
        <dbReference type="SMART" id="SM01328"/>
    </source>
</evidence>
<evidence type="ECO:0000256" key="6">
    <source>
        <dbReference type="ARBA" id="ARBA00022989"/>
    </source>
</evidence>
<evidence type="ECO:0000256" key="2">
    <source>
        <dbReference type="ARBA" id="ARBA00022692"/>
    </source>
</evidence>
<dbReference type="Pfam" id="PF13695">
    <property type="entry name" value="Zn_ribbon_3CxxC"/>
    <property type="match status" value="1"/>
</dbReference>
<dbReference type="SMART" id="SM01328">
    <property type="entry name" value="zf-3CxxC"/>
    <property type="match status" value="1"/>
</dbReference>
<name>A0AAV2KV35_KNICA</name>
<sequence>MVDASTTLCKFIEENNQDCGWKEYIRRTCARFKCRLCKRTWPSNKVMVIFHMHLNNHTHQGIIKVRCFRQNCKICTDAPMEQPHIDEDNVLIMLEGLMKNIRKKFYKEVFEEMDKKPQGVEVKSPHEPDHCEGCRAGICSQGQSMP</sequence>
<dbReference type="GO" id="GO:0008270">
    <property type="term" value="F:zinc ion binding"/>
    <property type="evidence" value="ECO:0007669"/>
    <property type="project" value="UniProtKB-KW"/>
</dbReference>
<keyword evidence="4" id="KW-0863">Zinc-finger</keyword>
<feature type="domain" description="3CxxC-type" evidence="8">
    <location>
        <begin position="27"/>
        <end position="137"/>
    </location>
</feature>
<comment type="subcellular location">
    <subcellularLocation>
        <location evidence="1">Membrane</location>
        <topology evidence="1">Single-pass membrane protein</topology>
    </subcellularLocation>
</comment>
<keyword evidence="2" id="KW-0812">Transmembrane</keyword>
<evidence type="ECO:0000256" key="4">
    <source>
        <dbReference type="ARBA" id="ARBA00022771"/>
    </source>
</evidence>
<dbReference type="AlphaFoldDB" id="A0AAV2KV35"/>
<evidence type="ECO:0000256" key="5">
    <source>
        <dbReference type="ARBA" id="ARBA00022833"/>
    </source>
</evidence>
<keyword evidence="6" id="KW-1133">Transmembrane helix</keyword>
<evidence type="ECO:0000256" key="7">
    <source>
        <dbReference type="ARBA" id="ARBA00023136"/>
    </source>
</evidence>
<dbReference type="PANTHER" id="PTHR14402">
    <property type="entry name" value="RECEPTOR TRANSPORTING PROTEIN"/>
    <property type="match status" value="1"/>
</dbReference>
<keyword evidence="10" id="KW-1185">Reference proteome</keyword>
<evidence type="ECO:0000313" key="10">
    <source>
        <dbReference type="Proteomes" id="UP001497482"/>
    </source>
</evidence>
<dbReference type="GO" id="GO:0016020">
    <property type="term" value="C:membrane"/>
    <property type="evidence" value="ECO:0007669"/>
    <property type="project" value="UniProtKB-SubCell"/>
</dbReference>
<dbReference type="EMBL" id="OZ035824">
    <property type="protein sequence ID" value="CAL1593489.1"/>
    <property type="molecule type" value="Genomic_DNA"/>
</dbReference>
<dbReference type="GO" id="GO:0031849">
    <property type="term" value="F:olfactory receptor binding"/>
    <property type="evidence" value="ECO:0007669"/>
    <property type="project" value="TreeGrafter"/>
</dbReference>
<evidence type="ECO:0000256" key="1">
    <source>
        <dbReference type="ARBA" id="ARBA00004167"/>
    </source>
</evidence>
<dbReference type="InterPro" id="IPR027377">
    <property type="entry name" value="ZAR1/RTP1-5-like_Znf-3CxxC"/>
</dbReference>
<gene>
    <name evidence="9" type="ORF">KC01_LOCUS22591</name>
</gene>
<protein>
    <recommendedName>
        <fullName evidence="8">3CxxC-type domain-containing protein</fullName>
    </recommendedName>
</protein>
<keyword evidence="7" id="KW-0472">Membrane</keyword>
<organism evidence="9 10">
    <name type="scientific">Knipowitschia caucasica</name>
    <name type="common">Caucasian dwarf goby</name>
    <name type="synonym">Pomatoschistus caucasicus</name>
    <dbReference type="NCBI Taxonomy" id="637954"/>
    <lineage>
        <taxon>Eukaryota</taxon>
        <taxon>Metazoa</taxon>
        <taxon>Chordata</taxon>
        <taxon>Craniata</taxon>
        <taxon>Vertebrata</taxon>
        <taxon>Euteleostomi</taxon>
        <taxon>Actinopterygii</taxon>
        <taxon>Neopterygii</taxon>
        <taxon>Teleostei</taxon>
        <taxon>Neoteleostei</taxon>
        <taxon>Acanthomorphata</taxon>
        <taxon>Gobiaria</taxon>
        <taxon>Gobiiformes</taxon>
        <taxon>Gobioidei</taxon>
        <taxon>Gobiidae</taxon>
        <taxon>Gobiinae</taxon>
        <taxon>Knipowitschia</taxon>
    </lineage>
</organism>
<dbReference type="InterPro" id="IPR026096">
    <property type="entry name" value="R-trans_p"/>
</dbReference>
<dbReference type="GO" id="GO:0051205">
    <property type="term" value="P:protein insertion into membrane"/>
    <property type="evidence" value="ECO:0007669"/>
    <property type="project" value="TreeGrafter"/>
</dbReference>
<evidence type="ECO:0000256" key="3">
    <source>
        <dbReference type="ARBA" id="ARBA00022723"/>
    </source>
</evidence>
<keyword evidence="5" id="KW-0862">Zinc</keyword>
<keyword evidence="3" id="KW-0479">Metal-binding</keyword>
<proteinExistence type="predicted"/>
<dbReference type="PANTHER" id="PTHR14402:SF8">
    <property type="entry name" value="RECEPTOR-TRANSPORTING PROTEIN 4"/>
    <property type="match status" value="1"/>
</dbReference>
<accession>A0AAV2KV35</accession>
<reference evidence="9 10" key="1">
    <citation type="submission" date="2024-04" db="EMBL/GenBank/DDBJ databases">
        <authorList>
            <person name="Waldvogel A.-M."/>
            <person name="Schoenle A."/>
        </authorList>
    </citation>
    <scope>NUCLEOTIDE SEQUENCE [LARGE SCALE GENOMIC DNA]</scope>
</reference>
<dbReference type="Proteomes" id="UP001497482">
    <property type="component" value="Chromosome 2"/>
</dbReference>